<evidence type="ECO:0000313" key="3">
    <source>
        <dbReference type="EMBL" id="NYH50591.1"/>
    </source>
</evidence>
<dbReference type="Pfam" id="PF08327">
    <property type="entry name" value="AHSA1"/>
    <property type="match status" value="1"/>
</dbReference>
<evidence type="ECO:0000259" key="2">
    <source>
        <dbReference type="PROSITE" id="PS50835"/>
    </source>
</evidence>
<dbReference type="AlphaFoldDB" id="A0A7Y9X7F4"/>
<dbReference type="InterPro" id="IPR023393">
    <property type="entry name" value="START-like_dom_sf"/>
</dbReference>
<dbReference type="Proteomes" id="UP000584931">
    <property type="component" value="Unassembled WGS sequence"/>
</dbReference>
<accession>A0A7Y9X7F4</accession>
<comment type="similarity">
    <text evidence="1">Belongs to the AHA1 family.</text>
</comment>
<reference evidence="3 4" key="1">
    <citation type="submission" date="2020-07" db="EMBL/GenBank/DDBJ databases">
        <title>Sequencing the genomes of 1000 actinobacteria strains.</title>
        <authorList>
            <person name="Klenk H.-P."/>
        </authorList>
    </citation>
    <scope>NUCLEOTIDE SEQUENCE [LARGE SCALE GENOMIC DNA]</scope>
    <source>
        <strain evidence="3 4">DSM 45278</strain>
    </source>
</reference>
<protein>
    <submittedName>
        <fullName evidence="3">Uncharacterized protein YndB with AHSA1/START domain</fullName>
    </submittedName>
</protein>
<feature type="domain" description="Ig-like" evidence="2">
    <location>
        <begin position="46"/>
        <end position="127"/>
    </location>
</feature>
<gene>
    <name evidence="3" type="ORF">HNR06_000180</name>
</gene>
<dbReference type="InterPro" id="IPR013538">
    <property type="entry name" value="ASHA1/2-like_C"/>
</dbReference>
<dbReference type="EMBL" id="JACCHL010000001">
    <property type="protein sequence ID" value="NYH50591.1"/>
    <property type="molecule type" value="Genomic_DNA"/>
</dbReference>
<proteinExistence type="inferred from homology"/>
<dbReference type="Gene3D" id="3.30.530.20">
    <property type="match status" value="1"/>
</dbReference>
<evidence type="ECO:0000256" key="1">
    <source>
        <dbReference type="ARBA" id="ARBA00006817"/>
    </source>
</evidence>
<dbReference type="RefSeq" id="WP_179808874.1">
    <property type="nucleotide sequence ID" value="NZ_JACCHL010000001.1"/>
</dbReference>
<dbReference type="SUPFAM" id="SSF55961">
    <property type="entry name" value="Bet v1-like"/>
    <property type="match status" value="1"/>
</dbReference>
<dbReference type="InterPro" id="IPR007110">
    <property type="entry name" value="Ig-like_dom"/>
</dbReference>
<name>A0A7Y9X7F4_9ACTN</name>
<comment type="caution">
    <text evidence="3">The sequence shown here is derived from an EMBL/GenBank/DDBJ whole genome shotgun (WGS) entry which is preliminary data.</text>
</comment>
<dbReference type="CDD" id="cd08899">
    <property type="entry name" value="SRPBCC_CalC_Aha1-like_6"/>
    <property type="match status" value="1"/>
</dbReference>
<organism evidence="3 4">
    <name type="scientific">Nocardiopsis sinuspersici</name>
    <dbReference type="NCBI Taxonomy" id="501010"/>
    <lineage>
        <taxon>Bacteria</taxon>
        <taxon>Bacillati</taxon>
        <taxon>Actinomycetota</taxon>
        <taxon>Actinomycetes</taxon>
        <taxon>Streptosporangiales</taxon>
        <taxon>Nocardiopsidaceae</taxon>
        <taxon>Nocardiopsis</taxon>
    </lineage>
</organism>
<sequence>MTAPALYSTVASDRTSMCLVRRLPAPPEQVWAAWTRNELLKLWFGPALSGEPGPDSRFVLEGRGQHGDTIICEVLAWKPPHHMEITWRYTGEHDSKVELNLAPTDDGQTDLTLEHHQLTTPADPVDYAAGWHMYSDSLHAHLTGRPPLVDSDARYSELLPEYTRVARS</sequence>
<evidence type="ECO:0000313" key="4">
    <source>
        <dbReference type="Proteomes" id="UP000584931"/>
    </source>
</evidence>
<dbReference type="PROSITE" id="PS50835">
    <property type="entry name" value="IG_LIKE"/>
    <property type="match status" value="1"/>
</dbReference>